<gene>
    <name evidence="2" type="ORF">C2R22_24585</name>
</gene>
<evidence type="ECO:0000313" key="2">
    <source>
        <dbReference type="EMBL" id="AUV84709.1"/>
    </source>
</evidence>
<accession>A0A2I8VU53</accession>
<evidence type="ECO:0000313" key="3">
    <source>
        <dbReference type="Proteomes" id="UP000236584"/>
    </source>
</evidence>
<keyword evidence="2" id="KW-0614">Plasmid</keyword>
<keyword evidence="3" id="KW-1185">Reference proteome</keyword>
<sequence>MTQTGDSGLTTEQKEDVKAAAISALGNRLSWFVHGVAGALIATGVQKAGWIPKWVAGNPSHVEYIGFGVFLLVATSLVNHLRQSDRFREIEQAMEDIENAD</sequence>
<dbReference type="KEGG" id="srub:C2R22_24585"/>
<geneLocation type="plasmid" evidence="2 3">
    <name>unnamed5</name>
</geneLocation>
<evidence type="ECO:0000256" key="1">
    <source>
        <dbReference type="SAM" id="Phobius"/>
    </source>
</evidence>
<keyword evidence="1" id="KW-0812">Transmembrane</keyword>
<dbReference type="RefSeq" id="WP_103428387.1">
    <property type="nucleotide sequence ID" value="NZ_CP026314.1"/>
</dbReference>
<organism evidence="2 3">
    <name type="scientific">Salinigranum rubrum</name>
    <dbReference type="NCBI Taxonomy" id="755307"/>
    <lineage>
        <taxon>Archaea</taxon>
        <taxon>Methanobacteriati</taxon>
        <taxon>Methanobacteriota</taxon>
        <taxon>Stenosarchaea group</taxon>
        <taxon>Halobacteria</taxon>
        <taxon>Halobacteriales</taxon>
        <taxon>Haloferacaceae</taxon>
        <taxon>Salinigranum</taxon>
    </lineage>
</organism>
<dbReference type="Proteomes" id="UP000236584">
    <property type="component" value="Plasmid unnamed5"/>
</dbReference>
<name>A0A2I8VU53_9EURY</name>
<protein>
    <submittedName>
        <fullName evidence="2">Uncharacterized protein</fullName>
    </submittedName>
</protein>
<dbReference type="EMBL" id="CP026314">
    <property type="protein sequence ID" value="AUV84709.1"/>
    <property type="molecule type" value="Genomic_DNA"/>
</dbReference>
<keyword evidence="1" id="KW-0472">Membrane</keyword>
<feature type="transmembrane region" description="Helical" evidence="1">
    <location>
        <begin position="64"/>
        <end position="81"/>
    </location>
</feature>
<reference evidence="2 3" key="1">
    <citation type="submission" date="2018-01" db="EMBL/GenBank/DDBJ databases">
        <title>Complete genome sequence of Salinigranum rubrum GX10T, an extremely halophilic archaeon isolated from a marine solar saltern.</title>
        <authorList>
            <person name="Han S."/>
        </authorList>
    </citation>
    <scope>NUCLEOTIDE SEQUENCE [LARGE SCALE GENOMIC DNA]</scope>
    <source>
        <strain evidence="2 3">GX10</strain>
        <plasmid evidence="3">Plasmid unnamed5</plasmid>
    </source>
</reference>
<keyword evidence="1" id="KW-1133">Transmembrane helix</keyword>
<dbReference type="GeneID" id="35595343"/>
<dbReference type="AlphaFoldDB" id="A0A2I8VU53"/>
<proteinExistence type="predicted"/>